<accession>A0A8X6RIU3</accession>
<dbReference type="AlphaFoldDB" id="A0A8X6RIU3"/>
<gene>
    <name evidence="1" type="primary">NCL1_21396</name>
    <name evidence="1" type="ORF">TNCV_2289761</name>
</gene>
<evidence type="ECO:0000313" key="2">
    <source>
        <dbReference type="Proteomes" id="UP000887159"/>
    </source>
</evidence>
<dbReference type="EMBL" id="BMAU01021190">
    <property type="protein sequence ID" value="GFX96086.1"/>
    <property type="molecule type" value="Genomic_DNA"/>
</dbReference>
<reference evidence="1" key="1">
    <citation type="submission" date="2020-08" db="EMBL/GenBank/DDBJ databases">
        <title>Multicomponent nature underlies the extraordinary mechanical properties of spider dragline silk.</title>
        <authorList>
            <person name="Kono N."/>
            <person name="Nakamura H."/>
            <person name="Mori M."/>
            <person name="Yoshida Y."/>
            <person name="Ohtoshi R."/>
            <person name="Malay A.D."/>
            <person name="Moran D.A.P."/>
            <person name="Tomita M."/>
            <person name="Numata K."/>
            <person name="Arakawa K."/>
        </authorList>
    </citation>
    <scope>NUCLEOTIDE SEQUENCE</scope>
</reference>
<keyword evidence="2" id="KW-1185">Reference proteome</keyword>
<dbReference type="Proteomes" id="UP000887159">
    <property type="component" value="Unassembled WGS sequence"/>
</dbReference>
<protein>
    <submittedName>
        <fullName evidence="1">Uncharacterized protein</fullName>
    </submittedName>
</protein>
<proteinExistence type="predicted"/>
<evidence type="ECO:0000313" key="1">
    <source>
        <dbReference type="EMBL" id="GFX96086.1"/>
    </source>
</evidence>
<comment type="caution">
    <text evidence="1">The sequence shown here is derived from an EMBL/GenBank/DDBJ whole genome shotgun (WGS) entry which is preliminary data.</text>
</comment>
<sequence length="91" mass="10891">MSRTDENIISIYERKILRFTFCGTQENGMGRRRSNFEFYQSYKGFDIVHFIKIQRIKWEGHVVRMNEDCTTKQVFNAQPIGTQRKGKPNLR</sequence>
<name>A0A8X6RIU3_TRICX</name>
<organism evidence="1 2">
    <name type="scientific">Trichonephila clavipes</name>
    <name type="common">Golden silk orbweaver</name>
    <name type="synonym">Nephila clavipes</name>
    <dbReference type="NCBI Taxonomy" id="2585209"/>
    <lineage>
        <taxon>Eukaryota</taxon>
        <taxon>Metazoa</taxon>
        <taxon>Ecdysozoa</taxon>
        <taxon>Arthropoda</taxon>
        <taxon>Chelicerata</taxon>
        <taxon>Arachnida</taxon>
        <taxon>Araneae</taxon>
        <taxon>Araneomorphae</taxon>
        <taxon>Entelegynae</taxon>
        <taxon>Araneoidea</taxon>
        <taxon>Nephilidae</taxon>
        <taxon>Trichonephila</taxon>
    </lineage>
</organism>